<dbReference type="AlphaFoldDB" id="A0A934VYM2"/>
<keyword evidence="3" id="KW-1185">Reference proteome</keyword>
<dbReference type="EMBL" id="JAEPES010000004">
    <property type="protein sequence ID" value="MBK4348197.1"/>
    <property type="molecule type" value="Genomic_DNA"/>
</dbReference>
<evidence type="ECO:0000313" key="3">
    <source>
        <dbReference type="Proteomes" id="UP000636458"/>
    </source>
</evidence>
<accession>A0A934VYM2</accession>
<keyword evidence="1" id="KW-0812">Transmembrane</keyword>
<dbReference type="Pfam" id="PF10745">
    <property type="entry name" value="DUF2530"/>
    <property type="match status" value="1"/>
</dbReference>
<reference evidence="2" key="1">
    <citation type="submission" date="2021-01" db="EMBL/GenBank/DDBJ databases">
        <title>Lacisediminihabitans sp. nov. strain G11-30, isolated from Antarctic Soil.</title>
        <authorList>
            <person name="Li J."/>
        </authorList>
    </citation>
    <scope>NUCLEOTIDE SEQUENCE</scope>
    <source>
        <strain evidence="2">G11-30</strain>
    </source>
</reference>
<gene>
    <name evidence="2" type="ORF">IV501_11175</name>
</gene>
<proteinExistence type="predicted"/>
<comment type="caution">
    <text evidence="2">The sequence shown here is derived from an EMBL/GenBank/DDBJ whole genome shotgun (WGS) entry which is preliminary data.</text>
</comment>
<dbReference type="InterPro" id="IPR019681">
    <property type="entry name" value="DUF2530"/>
</dbReference>
<keyword evidence="1" id="KW-0472">Membrane</keyword>
<feature type="transmembrane region" description="Helical" evidence="1">
    <location>
        <begin position="24"/>
        <end position="48"/>
    </location>
</feature>
<evidence type="ECO:0000313" key="2">
    <source>
        <dbReference type="EMBL" id="MBK4348197.1"/>
    </source>
</evidence>
<keyword evidence="1" id="KW-1133">Transmembrane helix</keyword>
<evidence type="ECO:0000256" key="1">
    <source>
        <dbReference type="SAM" id="Phobius"/>
    </source>
</evidence>
<dbReference type="Proteomes" id="UP000636458">
    <property type="component" value="Unassembled WGS sequence"/>
</dbReference>
<feature type="transmembrane region" description="Helical" evidence="1">
    <location>
        <begin position="54"/>
        <end position="73"/>
    </location>
</feature>
<dbReference type="RefSeq" id="WP_200556426.1">
    <property type="nucleotide sequence ID" value="NZ_JAEPES010000004.1"/>
</dbReference>
<name>A0A934VYM2_9MICO</name>
<protein>
    <submittedName>
        <fullName evidence="2">DUF2530 domain-containing protein</fullName>
    </submittedName>
</protein>
<sequence>MKLFLKDSERRADPEPLETDDRKAVLVGLAAWLVAFVVLLVVFGGTMIDSGRGWLLWCCVAGLVIGVIGLVYTQITRRHL</sequence>
<organism evidence="2 3">
    <name type="scientific">Lacisediminihabitans changchengi</name>
    <dbReference type="NCBI Taxonomy" id="2787634"/>
    <lineage>
        <taxon>Bacteria</taxon>
        <taxon>Bacillati</taxon>
        <taxon>Actinomycetota</taxon>
        <taxon>Actinomycetes</taxon>
        <taxon>Micrococcales</taxon>
        <taxon>Microbacteriaceae</taxon>
        <taxon>Lacisediminihabitans</taxon>
    </lineage>
</organism>